<name>A0A7Y2RHY6_9GAMM</name>
<dbReference type="RefSeq" id="WP_171541029.1">
    <property type="nucleotide sequence ID" value="NZ_JABERL010000056.1"/>
</dbReference>
<sequence>MQNRLFSLSLLSIFCVNIQAQDFNSPDVTSKIVQNMYDLSQKSHANTLNSASNYDKAIFDAVQRGYGGYEDAHVKFDDKDPKLSKSEKASIENKRRNSEVINGLMNGFK</sequence>
<dbReference type="EMBL" id="JABERL010000056">
    <property type="protein sequence ID" value="NNH78834.1"/>
    <property type="molecule type" value="Genomic_DNA"/>
</dbReference>
<organism evidence="3 4">
    <name type="scientific">Acinetobacter terrae</name>
    <dbReference type="NCBI Taxonomy" id="2731247"/>
    <lineage>
        <taxon>Bacteria</taxon>
        <taxon>Pseudomonadati</taxon>
        <taxon>Pseudomonadota</taxon>
        <taxon>Gammaproteobacteria</taxon>
        <taxon>Moraxellales</taxon>
        <taxon>Moraxellaceae</taxon>
        <taxon>Acinetobacter</taxon>
        <taxon>Acinetobacter Taxon 24</taxon>
    </lineage>
</organism>
<dbReference type="AlphaFoldDB" id="A0A7Y2RHY6"/>
<comment type="caution">
    <text evidence="3">The sequence shown here is derived from an EMBL/GenBank/DDBJ whole genome shotgun (WGS) entry which is preliminary data.</text>
</comment>
<keyword evidence="2" id="KW-0732">Signal</keyword>
<gene>
    <name evidence="3" type="ORF">HLH17_14510</name>
</gene>
<protein>
    <recommendedName>
        <fullName evidence="5">DUF4148 domain-containing protein</fullName>
    </recommendedName>
</protein>
<reference evidence="3 4" key="1">
    <citation type="submission" date="2020-04" db="EMBL/GenBank/DDBJ databases">
        <title>Acinetobacter Taxon 24.</title>
        <authorList>
            <person name="Nemec A."/>
            <person name="Radolfova-Krizova L."/>
            <person name="Higgins P.G."/>
            <person name="Spanelova P."/>
        </authorList>
    </citation>
    <scope>NUCLEOTIDE SEQUENCE [LARGE SCALE GENOMIC DNA]</scope>
    <source>
        <strain evidence="3 4">ANC 5380</strain>
    </source>
</reference>
<accession>A0A7Y2RHY6</accession>
<evidence type="ECO:0000313" key="4">
    <source>
        <dbReference type="Proteomes" id="UP000569202"/>
    </source>
</evidence>
<evidence type="ECO:0000256" key="2">
    <source>
        <dbReference type="SAM" id="SignalP"/>
    </source>
</evidence>
<evidence type="ECO:0008006" key="5">
    <source>
        <dbReference type="Google" id="ProtNLM"/>
    </source>
</evidence>
<evidence type="ECO:0000313" key="3">
    <source>
        <dbReference type="EMBL" id="NNH78834.1"/>
    </source>
</evidence>
<feature type="signal peptide" evidence="2">
    <location>
        <begin position="1"/>
        <end position="20"/>
    </location>
</feature>
<evidence type="ECO:0000256" key="1">
    <source>
        <dbReference type="SAM" id="MobiDB-lite"/>
    </source>
</evidence>
<dbReference type="Proteomes" id="UP000569202">
    <property type="component" value="Unassembled WGS sequence"/>
</dbReference>
<feature type="region of interest" description="Disordered" evidence="1">
    <location>
        <begin position="77"/>
        <end position="96"/>
    </location>
</feature>
<feature type="chain" id="PRO_5031265491" description="DUF4148 domain-containing protein" evidence="2">
    <location>
        <begin position="21"/>
        <end position="109"/>
    </location>
</feature>
<proteinExistence type="predicted"/>